<dbReference type="EMBL" id="NVOR01000156">
    <property type="protein sequence ID" value="PED79974.1"/>
    <property type="molecule type" value="Genomic_DNA"/>
</dbReference>
<sequence length="64" mass="8056">MPIHTNDLSIFDFMLFFWKKNIFKKNVFNFFHRKFNMLWNTRSLSKNERIFLICFIEMKNVLLF</sequence>
<gene>
    <name evidence="1" type="ORF">CON65_25355</name>
</gene>
<accession>A0AA91ZR10</accession>
<organism evidence="1 2">
    <name type="scientific">Bacillus pseudomycoides</name>
    <dbReference type="NCBI Taxonomy" id="64104"/>
    <lineage>
        <taxon>Bacteria</taxon>
        <taxon>Bacillati</taxon>
        <taxon>Bacillota</taxon>
        <taxon>Bacilli</taxon>
        <taxon>Bacillales</taxon>
        <taxon>Bacillaceae</taxon>
        <taxon>Bacillus</taxon>
        <taxon>Bacillus cereus group</taxon>
    </lineage>
</organism>
<name>A0AA91ZR10_9BACI</name>
<dbReference type="Proteomes" id="UP000221020">
    <property type="component" value="Unassembled WGS sequence"/>
</dbReference>
<dbReference type="AlphaFoldDB" id="A0AA91ZR10"/>
<proteinExistence type="predicted"/>
<protein>
    <submittedName>
        <fullName evidence="1">Uncharacterized protein</fullName>
    </submittedName>
</protein>
<evidence type="ECO:0000313" key="1">
    <source>
        <dbReference type="EMBL" id="PED79974.1"/>
    </source>
</evidence>
<evidence type="ECO:0000313" key="2">
    <source>
        <dbReference type="Proteomes" id="UP000221020"/>
    </source>
</evidence>
<comment type="caution">
    <text evidence="1">The sequence shown here is derived from an EMBL/GenBank/DDBJ whole genome shotgun (WGS) entry which is preliminary data.</text>
</comment>
<reference evidence="1 2" key="1">
    <citation type="submission" date="2017-09" db="EMBL/GenBank/DDBJ databases">
        <title>Large-scale bioinformatics analysis of Bacillus genomes uncovers conserved roles of natural products in bacterial physiology.</title>
        <authorList>
            <consortium name="Agbiome Team Llc"/>
            <person name="Bleich R.M."/>
            <person name="Grubbs K.J."/>
            <person name="Santa Maria K.C."/>
            <person name="Allen S.E."/>
            <person name="Farag S."/>
            <person name="Shank E.A."/>
            <person name="Bowers A."/>
        </authorList>
    </citation>
    <scope>NUCLEOTIDE SEQUENCE [LARGE SCALE GENOMIC DNA]</scope>
    <source>
        <strain evidence="1 2">AFS092012</strain>
    </source>
</reference>